<reference evidence="2 3" key="1">
    <citation type="journal article" date="2014" name="Genome Announc.">
        <title>Complete Genome Sequence of Spiroplasma apis B31T (ATCC 33834), a Bacterium Associated with May Disease of Honeybees (Apis mellifera).</title>
        <authorList>
            <person name="Ku C."/>
            <person name="Lo W.S."/>
            <person name="Chen L.L."/>
            <person name="Kuo C.H."/>
        </authorList>
    </citation>
    <scope>NUCLEOTIDE SEQUENCE [LARGE SCALE GENOMIC DNA]</scope>
    <source>
        <strain evidence="2">B31</strain>
    </source>
</reference>
<dbReference type="OrthoDB" id="390304at2"/>
<dbReference type="EMBL" id="CP006682">
    <property type="protein sequence ID" value="AHB36474.1"/>
    <property type="molecule type" value="Genomic_DNA"/>
</dbReference>
<proteinExistence type="predicted"/>
<keyword evidence="1" id="KW-0812">Transmembrane</keyword>
<accession>V5RIT3</accession>
<feature type="transmembrane region" description="Helical" evidence="1">
    <location>
        <begin position="98"/>
        <end position="123"/>
    </location>
</feature>
<organism evidence="2 3">
    <name type="scientific">Spiroplasma apis B31</name>
    <dbReference type="NCBI Taxonomy" id="1276258"/>
    <lineage>
        <taxon>Bacteria</taxon>
        <taxon>Bacillati</taxon>
        <taxon>Mycoplasmatota</taxon>
        <taxon>Mollicutes</taxon>
        <taxon>Entomoplasmatales</taxon>
        <taxon>Spiroplasmataceae</taxon>
        <taxon>Spiroplasma</taxon>
    </lineage>
</organism>
<feature type="transmembrane region" description="Helical" evidence="1">
    <location>
        <begin position="57"/>
        <end position="78"/>
    </location>
</feature>
<keyword evidence="3" id="KW-1185">Reference proteome</keyword>
<feature type="transmembrane region" description="Helical" evidence="1">
    <location>
        <begin position="163"/>
        <end position="182"/>
    </location>
</feature>
<evidence type="ECO:0000313" key="2">
    <source>
        <dbReference type="EMBL" id="AHB36474.1"/>
    </source>
</evidence>
<keyword evidence="1" id="KW-1133">Transmembrane helix</keyword>
<evidence type="ECO:0000256" key="1">
    <source>
        <dbReference type="SAM" id="Phobius"/>
    </source>
</evidence>
<dbReference type="KEGG" id="sapi:SAPIS_v1c06290"/>
<sequence length="302" mass="35433">MNNLTSKNSFSRTILFTFCSSIKSFKLYVYMILIPFLVYLFAYFYTSNFDLKVVNPAIMVVKLTLPSIFSIFFITSMISDWNNSVFNKYLSIFKLKKIYMILSILLVFIILNILSLFIFMILCSTVDIFLQNKSFLNALNLNYYKELVNQDTVNFLSTFRRTLGIIFVLLLSIIFSFIYGYFVGTLIKQTALAQLINILIICLILIFSEHIVSPNDATFTNKIMYFGYLIPNKYLTWLIYLFYIDIQVDSGLINLVITNLTTHLFTTNYLITFSIIIFEFATIIGLYWTTLYLKERRLTWKN</sequence>
<name>V5RIT3_SPIAP</name>
<dbReference type="HOGENOM" id="CLU_924106_0_0_14"/>
<dbReference type="RefSeq" id="WP_023789595.1">
    <property type="nucleotide sequence ID" value="NC_022998.1"/>
</dbReference>
<keyword evidence="1" id="KW-0472">Membrane</keyword>
<evidence type="ECO:0000313" key="3">
    <source>
        <dbReference type="Proteomes" id="UP000018550"/>
    </source>
</evidence>
<dbReference type="Proteomes" id="UP000018550">
    <property type="component" value="Chromosome"/>
</dbReference>
<protein>
    <submittedName>
        <fullName evidence="2">Uncharacterized protein</fullName>
    </submittedName>
</protein>
<gene>
    <name evidence="2" type="ORF">SAPIS_v1c06290</name>
</gene>
<dbReference type="AlphaFoldDB" id="V5RIT3"/>
<feature type="transmembrane region" description="Helical" evidence="1">
    <location>
        <begin position="27"/>
        <end position="45"/>
    </location>
</feature>
<feature type="transmembrane region" description="Helical" evidence="1">
    <location>
        <begin position="269"/>
        <end position="293"/>
    </location>
</feature>
<feature type="transmembrane region" description="Helical" evidence="1">
    <location>
        <begin position="194"/>
        <end position="213"/>
    </location>
</feature>
<dbReference type="STRING" id="1276258.SAPIS_v1c06290"/>
<dbReference type="PATRIC" id="fig|1276258.3.peg.641"/>